<accession>A0ABR0EXY5</accession>
<evidence type="ECO:0000256" key="1">
    <source>
        <dbReference type="ARBA" id="ARBA00023002"/>
    </source>
</evidence>
<organism evidence="3 4">
    <name type="scientific">Zasmidium cellare</name>
    <name type="common">Wine cellar mold</name>
    <name type="synonym">Racodium cellare</name>
    <dbReference type="NCBI Taxonomy" id="395010"/>
    <lineage>
        <taxon>Eukaryota</taxon>
        <taxon>Fungi</taxon>
        <taxon>Dikarya</taxon>
        <taxon>Ascomycota</taxon>
        <taxon>Pezizomycotina</taxon>
        <taxon>Dothideomycetes</taxon>
        <taxon>Dothideomycetidae</taxon>
        <taxon>Mycosphaerellales</taxon>
        <taxon>Mycosphaerellaceae</taxon>
        <taxon>Zasmidium</taxon>
    </lineage>
</organism>
<dbReference type="PANTHER" id="PTHR34598:SF3">
    <property type="entry name" value="OXIDOREDUCTASE AN1597"/>
    <property type="match status" value="1"/>
</dbReference>
<dbReference type="EMBL" id="JAXOVC010000002">
    <property type="protein sequence ID" value="KAK4505935.1"/>
    <property type="molecule type" value="Genomic_DNA"/>
</dbReference>
<dbReference type="InterPro" id="IPR044053">
    <property type="entry name" value="AsaB-like"/>
</dbReference>
<keyword evidence="1" id="KW-0560">Oxidoreductase</keyword>
<reference evidence="3 4" key="1">
    <citation type="journal article" date="2023" name="G3 (Bethesda)">
        <title>A chromosome-level genome assembly of Zasmidium syzygii isolated from banana leaves.</title>
        <authorList>
            <person name="van Westerhoven A.C."/>
            <person name="Mehrabi R."/>
            <person name="Talebi R."/>
            <person name="Steentjes M.B.F."/>
            <person name="Corcolon B."/>
            <person name="Chong P.A."/>
            <person name="Kema G.H.J."/>
            <person name="Seidl M.F."/>
        </authorList>
    </citation>
    <scope>NUCLEOTIDE SEQUENCE [LARGE SCALE GENOMIC DNA]</scope>
    <source>
        <strain evidence="3 4">P124</strain>
    </source>
</reference>
<gene>
    <name evidence="3" type="ORF">PRZ48_003900</name>
</gene>
<sequence length="300" mass="34365">MGTINYHSLDGLSDGKKHILLGSASDRLRKHSEHLVPITDITSCNEDLTLDKNGFQHLSEPTSMGHDDWSDRQFVQDHYYPETAAMLKRATGASDVLYMAHVIRNATFEEVQKEAKEVEQREGGDGMVQKMNPARTAHCDQSYKGAEQILRIQFDEKRVEEILMKRWAIVNVWRPLKPIHRDPLAVCDWRSISESEDLIGVDIKLPPPGKHSSLGKAHGVVPAQHMWERWDFKYNPNHKWYYASNMTPDECLLLKIFDSKKDGRARCCPHTAFVGERDEGPARESVELRTLVFWDDEGAE</sequence>
<comment type="similarity">
    <text evidence="2">Belongs to the asaB hydroxylase/desaturase family.</text>
</comment>
<evidence type="ECO:0000256" key="2">
    <source>
        <dbReference type="ARBA" id="ARBA00023604"/>
    </source>
</evidence>
<proteinExistence type="inferred from homology"/>
<evidence type="ECO:0008006" key="5">
    <source>
        <dbReference type="Google" id="ProtNLM"/>
    </source>
</evidence>
<dbReference type="PANTHER" id="PTHR34598">
    <property type="entry name" value="BLL6449 PROTEIN"/>
    <property type="match status" value="1"/>
</dbReference>
<evidence type="ECO:0000313" key="3">
    <source>
        <dbReference type="EMBL" id="KAK4505935.1"/>
    </source>
</evidence>
<evidence type="ECO:0000313" key="4">
    <source>
        <dbReference type="Proteomes" id="UP001305779"/>
    </source>
</evidence>
<dbReference type="NCBIfam" id="NF041278">
    <property type="entry name" value="CmcJ_NvfI_EfuI"/>
    <property type="match status" value="1"/>
</dbReference>
<name>A0ABR0EXY5_ZASCE</name>
<keyword evidence="4" id="KW-1185">Reference proteome</keyword>
<comment type="caution">
    <text evidence="3">The sequence shown here is derived from an EMBL/GenBank/DDBJ whole genome shotgun (WGS) entry which is preliminary data.</text>
</comment>
<dbReference type="Proteomes" id="UP001305779">
    <property type="component" value="Unassembled WGS sequence"/>
</dbReference>
<protein>
    <recommendedName>
        <fullName evidence="5">GA4 desaturase family protein</fullName>
    </recommendedName>
</protein>